<evidence type="ECO:0000259" key="2">
    <source>
        <dbReference type="Pfam" id="PF22914"/>
    </source>
</evidence>
<dbReference type="AlphaFoldDB" id="A0AAD9UEA7"/>
<proteinExistence type="predicted"/>
<organism evidence="3 4">
    <name type="scientific">Ridgeia piscesae</name>
    <name type="common">Tubeworm</name>
    <dbReference type="NCBI Taxonomy" id="27915"/>
    <lineage>
        <taxon>Eukaryota</taxon>
        <taxon>Metazoa</taxon>
        <taxon>Spiralia</taxon>
        <taxon>Lophotrochozoa</taxon>
        <taxon>Annelida</taxon>
        <taxon>Polychaeta</taxon>
        <taxon>Sedentaria</taxon>
        <taxon>Canalipalpata</taxon>
        <taxon>Sabellida</taxon>
        <taxon>Siboglinidae</taxon>
        <taxon>Ridgeia</taxon>
    </lineage>
</organism>
<keyword evidence="1" id="KW-0677">Repeat</keyword>
<reference evidence="3" key="1">
    <citation type="journal article" date="2023" name="Mol. Biol. Evol.">
        <title>Third-Generation Sequencing Reveals the Adaptive Role of the Epigenome in Three Deep-Sea Polychaetes.</title>
        <authorList>
            <person name="Perez M."/>
            <person name="Aroh O."/>
            <person name="Sun Y."/>
            <person name="Lan Y."/>
            <person name="Juniper S.K."/>
            <person name="Young C.R."/>
            <person name="Angers B."/>
            <person name="Qian P.Y."/>
        </authorList>
    </citation>
    <scope>NUCLEOTIDE SEQUENCE</scope>
    <source>
        <strain evidence="3">R07B-5</strain>
    </source>
</reference>
<protein>
    <recommendedName>
        <fullName evidence="2">Fibulin C-terminal Ig-like domain-containing protein</fullName>
    </recommendedName>
</protein>
<evidence type="ECO:0000313" key="4">
    <source>
        <dbReference type="Proteomes" id="UP001209878"/>
    </source>
</evidence>
<dbReference type="InterPro" id="IPR055088">
    <property type="entry name" value="Fibulin_C"/>
</dbReference>
<dbReference type="EMBL" id="JAODUO010000211">
    <property type="protein sequence ID" value="KAK2186141.1"/>
    <property type="molecule type" value="Genomic_DNA"/>
</dbReference>
<feature type="domain" description="Fibulin C-terminal Ig-like" evidence="2">
    <location>
        <begin position="71"/>
        <end position="173"/>
    </location>
</feature>
<comment type="caution">
    <text evidence="3">The sequence shown here is derived from an EMBL/GenBank/DDBJ whole genome shotgun (WGS) entry which is preliminary data.</text>
</comment>
<dbReference type="Proteomes" id="UP001209878">
    <property type="component" value="Unassembled WGS sequence"/>
</dbReference>
<dbReference type="Pfam" id="PF22914">
    <property type="entry name" value="Fibulin_C"/>
    <property type="match status" value="1"/>
</dbReference>
<evidence type="ECO:0000256" key="1">
    <source>
        <dbReference type="ARBA" id="ARBA00022737"/>
    </source>
</evidence>
<name>A0AAD9UEA7_RIDPI</name>
<gene>
    <name evidence="3" type="ORF">NP493_212g02006</name>
</gene>
<evidence type="ECO:0000313" key="3">
    <source>
        <dbReference type="EMBL" id="KAK2186141.1"/>
    </source>
</evidence>
<keyword evidence="4" id="KW-1185">Reference proteome</keyword>
<accession>A0AAD9UEA7</accession>
<sequence length="177" mass="20087">MDILLLHMCTSIDSAPVRRQPLDEYNTPSGVHSVLGQPPPIDAREDGSTILCQRLRCRLNDIECLLNKTKSVQWEFIALPTIPFLEQPVTLMQLRSVGSSVFPDIRFMIISGNEDELFEVTDHHSTGYEAGGLLLMKPIFGPATYVLQLRMDNRNRYDYIISTHYAVVTIIVSGYRF</sequence>